<dbReference type="OrthoDB" id="7424229at2"/>
<dbReference type="Proteomes" id="UP000473531">
    <property type="component" value="Unassembled WGS sequence"/>
</dbReference>
<protein>
    <submittedName>
        <fullName evidence="2">Uncharacterized protein</fullName>
    </submittedName>
</protein>
<name>A0A6L7GBH2_9SPHN</name>
<sequence>MTVTSVIVRGLLAATAFAIAPIVALQAQVNAGGLAPGWAEAWNGFRMADIALSQAHPKVVAGQLKIQPDVAALAVAQKAYALEPFASNAHFLLSLKSEKNRIKVLEASQAIDQRNRLAGMVLLQDALQRDDLPGIFPLIDRMSRLEPEIAAEIVKAFTTSLNYPSSMLPLAQALRSNPPWATSFWRNVPDSDPALANFMQLRGELAPAVDVQSDTNLIRVLVTKERFSEAFEVYRKVRHTSSQTKGHVDAGQFPPLDWDFAKGRDANARLAPSGQLDVFVDQGSSGDLARKLVMLSPGIYKLDGRLEKTQGSGNLSAELRCASAGVQETQWERQLLGQEVSWRVSSRACQFAWLELKGSAWESTLPLKATILGFGFSKN</sequence>
<feature type="signal peptide" evidence="1">
    <location>
        <begin position="1"/>
        <end position="20"/>
    </location>
</feature>
<dbReference type="AlphaFoldDB" id="A0A6L7GBH2"/>
<comment type="caution">
    <text evidence="2">The sequence shown here is derived from an EMBL/GenBank/DDBJ whole genome shotgun (WGS) entry which is preliminary data.</text>
</comment>
<proteinExistence type="predicted"/>
<feature type="chain" id="PRO_5026856875" evidence="1">
    <location>
        <begin position="21"/>
        <end position="379"/>
    </location>
</feature>
<evidence type="ECO:0000313" key="3">
    <source>
        <dbReference type="Proteomes" id="UP000473531"/>
    </source>
</evidence>
<evidence type="ECO:0000256" key="1">
    <source>
        <dbReference type="SAM" id="SignalP"/>
    </source>
</evidence>
<reference evidence="2 3" key="1">
    <citation type="submission" date="2019-12" db="EMBL/GenBank/DDBJ databases">
        <title>Genomic-based taxomic classification of the family Erythrobacteraceae.</title>
        <authorList>
            <person name="Xu L."/>
        </authorList>
    </citation>
    <scope>NUCLEOTIDE SEQUENCE [LARGE SCALE GENOMIC DNA]</scope>
    <source>
        <strain evidence="2 3">KCTC 52259</strain>
    </source>
</reference>
<keyword evidence="1" id="KW-0732">Signal</keyword>
<evidence type="ECO:0000313" key="2">
    <source>
        <dbReference type="EMBL" id="MXP13319.1"/>
    </source>
</evidence>
<organism evidence="2 3">
    <name type="scientific">Allopontixanthobacter confluentis</name>
    <dbReference type="NCBI Taxonomy" id="1849021"/>
    <lineage>
        <taxon>Bacteria</taxon>
        <taxon>Pseudomonadati</taxon>
        <taxon>Pseudomonadota</taxon>
        <taxon>Alphaproteobacteria</taxon>
        <taxon>Sphingomonadales</taxon>
        <taxon>Erythrobacteraceae</taxon>
        <taxon>Allopontixanthobacter</taxon>
    </lineage>
</organism>
<dbReference type="RefSeq" id="WP_160599427.1">
    <property type="nucleotide sequence ID" value="NZ_WTYU01000001.1"/>
</dbReference>
<accession>A0A6L7GBH2</accession>
<dbReference type="EMBL" id="WTYU01000001">
    <property type="protein sequence ID" value="MXP13319.1"/>
    <property type="molecule type" value="Genomic_DNA"/>
</dbReference>
<keyword evidence="3" id="KW-1185">Reference proteome</keyword>
<gene>
    <name evidence="2" type="ORF">GRI44_00910</name>
</gene>